<evidence type="ECO:0000256" key="1">
    <source>
        <dbReference type="ARBA" id="ARBA00009437"/>
    </source>
</evidence>
<sequence>MLELSEIKAFLALARHHHFGKAAEECAVSQPRISQLIRGIETKIGGSLFNRTSRQVTLTVLGQQLFTSLEPAYGRLEAIYYQAQNAARGVTGILRLGFMGSGANELMAPLLTRFRERYPDCDIELVETSFSDPLGPLRRGEVDVTLTRLPVQETDLTVGPVMISEGFILAVGLQHRLATRTHVSLEELKSETMFAITGNAPDYWWDHHVPRETPSGVPISRGAKVGSFQELLTLVAAGKGVSTMAASVAVYYPRPDIKYIPVVDGGENEVALVWRSGEQLSRIKALVDVARSLLVTSR</sequence>
<dbReference type="InterPro" id="IPR036388">
    <property type="entry name" value="WH-like_DNA-bd_sf"/>
</dbReference>
<dbReference type="PANTHER" id="PTHR30346:SF0">
    <property type="entry name" value="HCA OPERON TRANSCRIPTIONAL ACTIVATOR HCAR"/>
    <property type="match status" value="1"/>
</dbReference>
<dbReference type="GO" id="GO:0003677">
    <property type="term" value="F:DNA binding"/>
    <property type="evidence" value="ECO:0007669"/>
    <property type="project" value="UniProtKB-KW"/>
</dbReference>
<protein>
    <submittedName>
        <fullName evidence="6">Morphology and auto-aggregation control protein</fullName>
    </submittedName>
</protein>
<feature type="domain" description="HTH lysR-type" evidence="5">
    <location>
        <begin position="2"/>
        <end position="59"/>
    </location>
</feature>
<dbReference type="GO" id="GO:0003700">
    <property type="term" value="F:DNA-binding transcription factor activity"/>
    <property type="evidence" value="ECO:0007669"/>
    <property type="project" value="InterPro"/>
</dbReference>
<dbReference type="Gene3D" id="1.10.10.10">
    <property type="entry name" value="Winged helix-like DNA-binding domain superfamily/Winged helix DNA-binding domain"/>
    <property type="match status" value="1"/>
</dbReference>
<dbReference type="GO" id="GO:0032993">
    <property type="term" value="C:protein-DNA complex"/>
    <property type="evidence" value="ECO:0007669"/>
    <property type="project" value="TreeGrafter"/>
</dbReference>
<dbReference type="PRINTS" id="PR00039">
    <property type="entry name" value="HTHLYSR"/>
</dbReference>
<accession>A0A2X2T487</accession>
<dbReference type="PROSITE" id="PS50931">
    <property type="entry name" value="HTH_LYSR"/>
    <property type="match status" value="1"/>
</dbReference>
<evidence type="ECO:0000256" key="3">
    <source>
        <dbReference type="ARBA" id="ARBA00023125"/>
    </source>
</evidence>
<keyword evidence="4" id="KW-0804">Transcription</keyword>
<dbReference type="RefSeq" id="WP_169799415.1">
    <property type="nucleotide sequence ID" value="NZ_CP023525.1"/>
</dbReference>
<reference evidence="6 7" key="1">
    <citation type="submission" date="2018-06" db="EMBL/GenBank/DDBJ databases">
        <authorList>
            <consortium name="Pathogen Informatics"/>
            <person name="Doyle S."/>
        </authorList>
    </citation>
    <scope>NUCLEOTIDE SEQUENCE [LARGE SCALE GENOMIC DNA]</scope>
    <source>
        <strain evidence="6 7">NCTC12120</strain>
    </source>
</reference>
<dbReference type="SUPFAM" id="SSF53850">
    <property type="entry name" value="Periplasmic binding protein-like II"/>
    <property type="match status" value="1"/>
</dbReference>
<dbReference type="Proteomes" id="UP000251197">
    <property type="component" value="Unassembled WGS sequence"/>
</dbReference>
<proteinExistence type="inferred from homology"/>
<dbReference type="EMBL" id="UAVU01000003">
    <property type="protein sequence ID" value="SQA97227.1"/>
    <property type="molecule type" value="Genomic_DNA"/>
</dbReference>
<dbReference type="InterPro" id="IPR005119">
    <property type="entry name" value="LysR_subst-bd"/>
</dbReference>
<dbReference type="SUPFAM" id="SSF46785">
    <property type="entry name" value="Winged helix' DNA-binding domain"/>
    <property type="match status" value="1"/>
</dbReference>
<dbReference type="PANTHER" id="PTHR30346">
    <property type="entry name" value="TRANSCRIPTIONAL DUAL REGULATOR HCAR-RELATED"/>
    <property type="match status" value="1"/>
</dbReference>
<organism evidence="6 7">
    <name type="scientific">Cedecea neteri</name>
    <dbReference type="NCBI Taxonomy" id="158822"/>
    <lineage>
        <taxon>Bacteria</taxon>
        <taxon>Pseudomonadati</taxon>
        <taxon>Pseudomonadota</taxon>
        <taxon>Gammaproteobacteria</taxon>
        <taxon>Enterobacterales</taxon>
        <taxon>Enterobacteriaceae</taxon>
        <taxon>Cedecea</taxon>
    </lineage>
</organism>
<dbReference type="FunFam" id="1.10.10.10:FF:000001">
    <property type="entry name" value="LysR family transcriptional regulator"/>
    <property type="match status" value="1"/>
</dbReference>
<evidence type="ECO:0000256" key="2">
    <source>
        <dbReference type="ARBA" id="ARBA00023015"/>
    </source>
</evidence>
<dbReference type="InterPro" id="IPR000847">
    <property type="entry name" value="LysR_HTH_N"/>
</dbReference>
<evidence type="ECO:0000313" key="6">
    <source>
        <dbReference type="EMBL" id="SQA97227.1"/>
    </source>
</evidence>
<dbReference type="InterPro" id="IPR036390">
    <property type="entry name" value="WH_DNA-bd_sf"/>
</dbReference>
<keyword evidence="3" id="KW-0238">DNA-binding</keyword>
<keyword evidence="2" id="KW-0805">Transcription regulation</keyword>
<comment type="similarity">
    <text evidence="1">Belongs to the LysR transcriptional regulatory family.</text>
</comment>
<dbReference type="Pfam" id="PF00126">
    <property type="entry name" value="HTH_1"/>
    <property type="match status" value="1"/>
</dbReference>
<gene>
    <name evidence="6" type="primary">oxyR_1</name>
    <name evidence="6" type="ORF">NCTC12120_01044</name>
</gene>
<dbReference type="Pfam" id="PF03466">
    <property type="entry name" value="LysR_substrate"/>
    <property type="match status" value="1"/>
</dbReference>
<evidence type="ECO:0000313" key="7">
    <source>
        <dbReference type="Proteomes" id="UP000251197"/>
    </source>
</evidence>
<evidence type="ECO:0000256" key="4">
    <source>
        <dbReference type="ARBA" id="ARBA00023163"/>
    </source>
</evidence>
<dbReference type="AlphaFoldDB" id="A0A2X2T487"/>
<dbReference type="Gene3D" id="3.40.190.10">
    <property type="entry name" value="Periplasmic binding protein-like II"/>
    <property type="match status" value="2"/>
</dbReference>
<evidence type="ECO:0000259" key="5">
    <source>
        <dbReference type="PROSITE" id="PS50931"/>
    </source>
</evidence>
<name>A0A2X2T487_9ENTR</name>
<dbReference type="CDD" id="cd08414">
    <property type="entry name" value="PBP2_LTTR_aromatics_like"/>
    <property type="match status" value="1"/>
</dbReference>